<evidence type="ECO:0000259" key="5">
    <source>
        <dbReference type="PROSITE" id="PS50975"/>
    </source>
</evidence>
<organism evidence="6 7">
    <name type="scientific">Chengkuizengella axinellae</name>
    <dbReference type="NCBI Taxonomy" id="3064388"/>
    <lineage>
        <taxon>Bacteria</taxon>
        <taxon>Bacillati</taxon>
        <taxon>Bacillota</taxon>
        <taxon>Bacilli</taxon>
        <taxon>Bacillales</taxon>
        <taxon>Paenibacillaceae</taxon>
        <taxon>Chengkuizengella</taxon>
    </lineage>
</organism>
<gene>
    <name evidence="6" type="ORF">Q5Y73_12095</name>
</gene>
<protein>
    <submittedName>
        <fullName evidence="6">ATP-grasp domain-containing protein</fullName>
    </submittedName>
</protein>
<keyword evidence="1" id="KW-0436">Ligase</keyword>
<dbReference type="PANTHER" id="PTHR43585">
    <property type="entry name" value="FUMIPYRROLE BIOSYNTHESIS PROTEIN C"/>
    <property type="match status" value="1"/>
</dbReference>
<dbReference type="SUPFAM" id="SSF56059">
    <property type="entry name" value="Glutathione synthetase ATP-binding domain-like"/>
    <property type="match status" value="1"/>
</dbReference>
<feature type="domain" description="ATP-grasp" evidence="5">
    <location>
        <begin position="87"/>
        <end position="305"/>
    </location>
</feature>
<dbReference type="Pfam" id="PF13535">
    <property type="entry name" value="ATP-grasp_4"/>
    <property type="match status" value="1"/>
</dbReference>
<accession>A0ABT9IZP8</accession>
<evidence type="ECO:0000313" key="6">
    <source>
        <dbReference type="EMBL" id="MDP5274851.1"/>
    </source>
</evidence>
<evidence type="ECO:0000256" key="1">
    <source>
        <dbReference type="ARBA" id="ARBA00022598"/>
    </source>
</evidence>
<dbReference type="Gene3D" id="3.30.470.20">
    <property type="entry name" value="ATP-grasp fold, B domain"/>
    <property type="match status" value="1"/>
</dbReference>
<dbReference type="InterPro" id="IPR052032">
    <property type="entry name" value="ATP-dep_AA_Ligase"/>
</dbReference>
<name>A0ABT9IZP8_9BACL</name>
<dbReference type="RefSeq" id="WP_305992153.1">
    <property type="nucleotide sequence ID" value="NZ_JAVAMP010000004.1"/>
</dbReference>
<sequence length="400" mass="45655">MDKLIVILGPSEYGVLAAIKLGFKCIVISPRSSEIPNVVSERVDSIILVNSLEDTDEIHQKLIDITKRYTKIDLVTSFTEMGLESAAILSEQLGLPTNQCKVVKSTRDKSRMREIFSDNHLLKLNYKLGYIHEFEKNILPIPVPFIIKPFDGVGSKNIFFIDNQEKWTEWFLKHSNKDYNKWIFEPFIEGPEYSVEIVSSNGDHFILGITEKTTSENPHFIEIGHTTPAAISQELYENIVHITKEALTTIGVEYGPSHIEVKRNIKDNKIVVIEMHTRPGGDYIPYLHNLSTGFDQYELGIKSHYDSSVLKLQIPQHTQCTSIKFLSFEEGTLLSKGFLDEITDDNIHQWSIYYNVGDKIKKAVDSHTRAGHVIVKSNSKKLNEQSIVFFEDNLDIKLKK</sequence>
<dbReference type="Gene3D" id="3.40.50.20">
    <property type="match status" value="1"/>
</dbReference>
<dbReference type="PANTHER" id="PTHR43585:SF2">
    <property type="entry name" value="ATP-GRASP ENZYME FSQD"/>
    <property type="match status" value="1"/>
</dbReference>
<evidence type="ECO:0000256" key="4">
    <source>
        <dbReference type="PROSITE-ProRule" id="PRU00409"/>
    </source>
</evidence>
<evidence type="ECO:0000256" key="2">
    <source>
        <dbReference type="ARBA" id="ARBA00022741"/>
    </source>
</evidence>
<proteinExistence type="predicted"/>
<evidence type="ECO:0000313" key="7">
    <source>
        <dbReference type="Proteomes" id="UP001231941"/>
    </source>
</evidence>
<dbReference type="Pfam" id="PF18130">
    <property type="entry name" value="ATPgrasp_N"/>
    <property type="match status" value="1"/>
</dbReference>
<dbReference type="Proteomes" id="UP001231941">
    <property type="component" value="Unassembled WGS sequence"/>
</dbReference>
<dbReference type="EMBL" id="JAVAMP010000004">
    <property type="protein sequence ID" value="MDP5274851.1"/>
    <property type="molecule type" value="Genomic_DNA"/>
</dbReference>
<comment type="caution">
    <text evidence="6">The sequence shown here is derived from an EMBL/GenBank/DDBJ whole genome shotgun (WGS) entry which is preliminary data.</text>
</comment>
<dbReference type="InterPro" id="IPR041472">
    <property type="entry name" value="BL00235/CARNS1_N"/>
</dbReference>
<dbReference type="InterPro" id="IPR011761">
    <property type="entry name" value="ATP-grasp"/>
</dbReference>
<keyword evidence="2 4" id="KW-0547">Nucleotide-binding</keyword>
<dbReference type="PROSITE" id="PS50975">
    <property type="entry name" value="ATP_GRASP"/>
    <property type="match status" value="1"/>
</dbReference>
<keyword evidence="3 4" id="KW-0067">ATP-binding</keyword>
<reference evidence="6 7" key="1">
    <citation type="submission" date="2023-08" db="EMBL/GenBank/DDBJ databases">
        <authorList>
            <person name="Park J.-S."/>
        </authorList>
    </citation>
    <scope>NUCLEOTIDE SEQUENCE [LARGE SCALE GENOMIC DNA]</scope>
    <source>
        <strain evidence="6 7">2205SS18-9</strain>
    </source>
</reference>
<keyword evidence="7" id="KW-1185">Reference proteome</keyword>
<evidence type="ECO:0000256" key="3">
    <source>
        <dbReference type="ARBA" id="ARBA00022840"/>
    </source>
</evidence>